<accession>A0A8H3ETC1</accession>
<feature type="region of interest" description="Disordered" evidence="1">
    <location>
        <begin position="1"/>
        <end position="97"/>
    </location>
</feature>
<protein>
    <submittedName>
        <fullName evidence="2">Uncharacterized protein</fullName>
    </submittedName>
</protein>
<feature type="compositionally biased region" description="Low complexity" evidence="1">
    <location>
        <begin position="28"/>
        <end position="39"/>
    </location>
</feature>
<evidence type="ECO:0000313" key="2">
    <source>
        <dbReference type="EMBL" id="CAF9911039.1"/>
    </source>
</evidence>
<gene>
    <name evidence="2" type="ORF">ALECFALPRED_007058</name>
</gene>
<reference evidence="2" key="1">
    <citation type="submission" date="2021-03" db="EMBL/GenBank/DDBJ databases">
        <authorList>
            <person name="Tagirdzhanova G."/>
        </authorList>
    </citation>
    <scope>NUCLEOTIDE SEQUENCE</scope>
</reference>
<name>A0A8H3ETC1_9LECA</name>
<evidence type="ECO:0000256" key="1">
    <source>
        <dbReference type="SAM" id="MobiDB-lite"/>
    </source>
</evidence>
<organism evidence="2 3">
    <name type="scientific">Alectoria fallacina</name>
    <dbReference type="NCBI Taxonomy" id="1903189"/>
    <lineage>
        <taxon>Eukaryota</taxon>
        <taxon>Fungi</taxon>
        <taxon>Dikarya</taxon>
        <taxon>Ascomycota</taxon>
        <taxon>Pezizomycotina</taxon>
        <taxon>Lecanoromycetes</taxon>
        <taxon>OSLEUM clade</taxon>
        <taxon>Lecanoromycetidae</taxon>
        <taxon>Lecanorales</taxon>
        <taxon>Lecanorineae</taxon>
        <taxon>Parmeliaceae</taxon>
        <taxon>Alectoria</taxon>
    </lineage>
</organism>
<sequence>MSFPSRQLPERSNSSQIIPLLPAKAYVPPSSQQTSTESSNRLIHAHVGHEAMPTEDEIKDATTKRRSSSTSTASSFASTNDPDNKGFLPLADLKEQD</sequence>
<comment type="caution">
    <text evidence="2">The sequence shown here is derived from an EMBL/GenBank/DDBJ whole genome shotgun (WGS) entry which is preliminary data.</text>
</comment>
<dbReference type="Proteomes" id="UP000664203">
    <property type="component" value="Unassembled WGS sequence"/>
</dbReference>
<proteinExistence type="predicted"/>
<evidence type="ECO:0000313" key="3">
    <source>
        <dbReference type="Proteomes" id="UP000664203"/>
    </source>
</evidence>
<dbReference type="EMBL" id="CAJPDR010000046">
    <property type="protein sequence ID" value="CAF9911039.1"/>
    <property type="molecule type" value="Genomic_DNA"/>
</dbReference>
<dbReference type="AlphaFoldDB" id="A0A8H3ETC1"/>
<keyword evidence="3" id="KW-1185">Reference proteome</keyword>
<feature type="compositionally biased region" description="Low complexity" evidence="1">
    <location>
        <begin position="68"/>
        <end position="79"/>
    </location>
</feature>